<feature type="domain" description="Sas10 C-terminal" evidence="5">
    <location>
        <begin position="364"/>
        <end position="435"/>
    </location>
</feature>
<dbReference type="OrthoDB" id="1924577at2759"/>
<dbReference type="PANTHER" id="PTHR13237:SF8">
    <property type="entry name" value="SOMETHING ABOUT SILENCING PROTEIN 10"/>
    <property type="match status" value="1"/>
</dbReference>
<evidence type="ECO:0000256" key="2">
    <source>
        <dbReference type="ARBA" id="ARBA00010979"/>
    </source>
</evidence>
<dbReference type="AlphaFoldDB" id="A0A0N4VAN3"/>
<evidence type="ECO:0000313" key="6">
    <source>
        <dbReference type="EMBL" id="VDD92299.1"/>
    </source>
</evidence>
<protein>
    <submittedName>
        <fullName evidence="8">Sas10 domain-containing protein</fullName>
    </submittedName>
</protein>
<proteinExistence type="inferred from homology"/>
<evidence type="ECO:0000259" key="5">
    <source>
        <dbReference type="Pfam" id="PF09368"/>
    </source>
</evidence>
<feature type="region of interest" description="Disordered" evidence="4">
    <location>
        <begin position="383"/>
        <end position="423"/>
    </location>
</feature>
<keyword evidence="3" id="KW-0539">Nucleus</keyword>
<dbReference type="EMBL" id="UXUI01008756">
    <property type="protein sequence ID" value="VDD92299.1"/>
    <property type="molecule type" value="Genomic_DNA"/>
</dbReference>
<name>A0A0N4VAN3_ENTVE</name>
<evidence type="ECO:0000256" key="1">
    <source>
        <dbReference type="ARBA" id="ARBA00004123"/>
    </source>
</evidence>
<feature type="compositionally biased region" description="Basic and acidic residues" evidence="4">
    <location>
        <begin position="66"/>
        <end position="76"/>
    </location>
</feature>
<dbReference type="WBParaSite" id="EVEC_0000754801-mRNA-1">
    <property type="protein sequence ID" value="EVEC_0000754801-mRNA-1"/>
    <property type="gene ID" value="EVEC_0000754801"/>
</dbReference>
<evidence type="ECO:0000256" key="3">
    <source>
        <dbReference type="ARBA" id="ARBA00023242"/>
    </source>
</evidence>
<dbReference type="GO" id="GO:0000462">
    <property type="term" value="P:maturation of SSU-rRNA from tricistronic rRNA transcript (SSU-rRNA, 5.8S rRNA, LSU-rRNA)"/>
    <property type="evidence" value="ECO:0007669"/>
    <property type="project" value="TreeGrafter"/>
</dbReference>
<reference evidence="6 7" key="2">
    <citation type="submission" date="2018-10" db="EMBL/GenBank/DDBJ databases">
        <authorList>
            <consortium name="Pathogen Informatics"/>
        </authorList>
    </citation>
    <scope>NUCLEOTIDE SEQUENCE [LARGE SCALE GENOMIC DNA]</scope>
</reference>
<dbReference type="GO" id="GO:0032040">
    <property type="term" value="C:small-subunit processome"/>
    <property type="evidence" value="ECO:0007669"/>
    <property type="project" value="TreeGrafter"/>
</dbReference>
<evidence type="ECO:0000313" key="7">
    <source>
        <dbReference type="Proteomes" id="UP000274131"/>
    </source>
</evidence>
<dbReference type="PANTHER" id="PTHR13237">
    <property type="entry name" value="SOMETHING ABOUT SILENCING PROTEIN 10-RELATED"/>
    <property type="match status" value="1"/>
</dbReference>
<accession>A0A0N4VAN3</accession>
<comment type="similarity">
    <text evidence="2">Belongs to the SAS10 family.</text>
</comment>
<comment type="subcellular location">
    <subcellularLocation>
        <location evidence="1">Nucleus</location>
    </subcellularLocation>
</comment>
<feature type="compositionally biased region" description="Basic and acidic residues" evidence="4">
    <location>
        <begin position="397"/>
        <end position="423"/>
    </location>
</feature>
<keyword evidence="7" id="KW-1185">Reference proteome</keyword>
<dbReference type="Pfam" id="PF09368">
    <property type="entry name" value="Sas10"/>
    <property type="match status" value="1"/>
</dbReference>
<feature type="compositionally biased region" description="Basic residues" evidence="4">
    <location>
        <begin position="383"/>
        <end position="396"/>
    </location>
</feature>
<evidence type="ECO:0000256" key="4">
    <source>
        <dbReference type="SAM" id="MobiDB-lite"/>
    </source>
</evidence>
<feature type="region of interest" description="Disordered" evidence="4">
    <location>
        <begin position="35"/>
        <end position="86"/>
    </location>
</feature>
<dbReference type="STRING" id="51028.A0A0N4VAN3"/>
<dbReference type="InterPro" id="IPR018972">
    <property type="entry name" value="Sas10_C_dom"/>
</dbReference>
<feature type="region of interest" description="Disordered" evidence="4">
    <location>
        <begin position="1"/>
        <end position="21"/>
    </location>
</feature>
<sequence length="437" mass="50734">MVMGGRKRRRQKWKDDDENTGELFDEIDEANMEYNETPKSQHIPSRSHEEEILNVEGDISDEGDGDDYRIPSDKSSFDSSEEDSDIEKLLPSADRWSKRKSQFYGTSYVDEDFGGMNDNELELAELEEQDATMRQKKLDANLAFLRAEKRVSIPLVVDSFVEEKRELQVAEMSIDEKLDHFTSRNPEFSEMLKEYKEKSRVFLTKLLPLEEAVSSIFRERKTVLEEQICLAYNVFLSYILNILFYFRLKLTEGLASEESRRFLEDHPVVDAIIDMKKMVVRVEDFLQRSDEVLNSLIILHKSGSSVDAVLESTRLYNDVQEGRRKKSHLAVKSVTSEDPLDSEGDEYATSSLNSPEDVDGDKYKKRAVTSEIQRNRGFKLKGKKVLRHSRVKKRKQYEKALVKKRSQRPDVKQQMKPYEGEKRGIRISSVRSIKLKA</sequence>
<reference evidence="8" key="1">
    <citation type="submission" date="2017-02" db="UniProtKB">
        <authorList>
            <consortium name="WormBaseParasite"/>
        </authorList>
    </citation>
    <scope>IDENTIFICATION</scope>
</reference>
<evidence type="ECO:0000313" key="8">
    <source>
        <dbReference type="WBParaSite" id="EVEC_0000754801-mRNA-1"/>
    </source>
</evidence>
<feature type="region of interest" description="Disordered" evidence="4">
    <location>
        <begin position="327"/>
        <end position="363"/>
    </location>
</feature>
<dbReference type="Proteomes" id="UP000274131">
    <property type="component" value="Unassembled WGS sequence"/>
</dbReference>
<feature type="compositionally biased region" description="Basic residues" evidence="4">
    <location>
        <begin position="1"/>
        <end position="12"/>
    </location>
</feature>
<gene>
    <name evidence="6" type="ORF">EVEC_LOCUS7050</name>
</gene>
<organism evidence="8">
    <name type="scientific">Enterobius vermicularis</name>
    <name type="common">Human pinworm</name>
    <dbReference type="NCBI Taxonomy" id="51028"/>
    <lineage>
        <taxon>Eukaryota</taxon>
        <taxon>Metazoa</taxon>
        <taxon>Ecdysozoa</taxon>
        <taxon>Nematoda</taxon>
        <taxon>Chromadorea</taxon>
        <taxon>Rhabditida</taxon>
        <taxon>Spirurina</taxon>
        <taxon>Oxyuridomorpha</taxon>
        <taxon>Oxyuroidea</taxon>
        <taxon>Oxyuridae</taxon>
        <taxon>Enterobius</taxon>
    </lineage>
</organism>